<gene>
    <name evidence="11" type="primary">acs</name>
    <name evidence="11" type="ORF">FJY68_09265</name>
</gene>
<feature type="domain" description="AMP-binding enzyme C-terminal" evidence="9">
    <location>
        <begin position="534"/>
        <end position="612"/>
    </location>
</feature>
<dbReference type="GO" id="GO:0003987">
    <property type="term" value="F:acetate-CoA ligase activity"/>
    <property type="evidence" value="ECO:0007669"/>
    <property type="project" value="UniProtKB-UniRule"/>
</dbReference>
<dbReference type="SUPFAM" id="SSF56801">
    <property type="entry name" value="Acetyl-CoA synthetase-like"/>
    <property type="match status" value="1"/>
</dbReference>
<keyword evidence="4" id="KW-0547">Nucleotide-binding</keyword>
<dbReference type="FunFam" id="3.40.50.12780:FF:000001">
    <property type="entry name" value="Acetyl-coenzyme A synthetase"/>
    <property type="match status" value="1"/>
</dbReference>
<keyword evidence="3 11" id="KW-0436">Ligase</keyword>
<evidence type="ECO:0000259" key="10">
    <source>
        <dbReference type="Pfam" id="PF16177"/>
    </source>
</evidence>
<feature type="domain" description="AMP-dependent synthetase/ligase" evidence="8">
    <location>
        <begin position="91"/>
        <end position="465"/>
    </location>
</feature>
<evidence type="ECO:0000313" key="12">
    <source>
        <dbReference type="Proteomes" id="UP000779900"/>
    </source>
</evidence>
<dbReference type="PROSITE" id="PS00455">
    <property type="entry name" value="AMP_BINDING"/>
    <property type="match status" value="1"/>
</dbReference>
<dbReference type="InterPro" id="IPR000873">
    <property type="entry name" value="AMP-dep_synth/lig_dom"/>
</dbReference>
<evidence type="ECO:0000313" key="11">
    <source>
        <dbReference type="EMBL" id="MBM3332021.1"/>
    </source>
</evidence>
<keyword evidence="5" id="KW-0067">ATP-binding</keyword>
<evidence type="ECO:0000256" key="6">
    <source>
        <dbReference type="ARBA" id="ARBA00022990"/>
    </source>
</evidence>
<evidence type="ECO:0000259" key="9">
    <source>
        <dbReference type="Pfam" id="PF13193"/>
    </source>
</evidence>
<dbReference type="InterPro" id="IPR032387">
    <property type="entry name" value="ACAS_N"/>
</dbReference>
<reference evidence="11" key="1">
    <citation type="submission" date="2019-03" db="EMBL/GenBank/DDBJ databases">
        <title>Lake Tanganyika Metagenome-Assembled Genomes (MAGs).</title>
        <authorList>
            <person name="Tran P."/>
        </authorList>
    </citation>
    <scope>NUCLEOTIDE SEQUENCE</scope>
    <source>
        <strain evidence="11">K_DeepCast_150m_m2_040</strain>
    </source>
</reference>
<dbReference type="InterPro" id="IPR020845">
    <property type="entry name" value="AMP-binding_CS"/>
</dbReference>
<dbReference type="Gene3D" id="3.30.300.30">
    <property type="match status" value="1"/>
</dbReference>
<dbReference type="Proteomes" id="UP000779900">
    <property type="component" value="Unassembled WGS sequence"/>
</dbReference>
<comment type="caution">
    <text evidence="11">The sequence shown here is derived from an EMBL/GenBank/DDBJ whole genome shotgun (WGS) entry which is preliminary data.</text>
</comment>
<evidence type="ECO:0000259" key="8">
    <source>
        <dbReference type="Pfam" id="PF00501"/>
    </source>
</evidence>
<dbReference type="Gene3D" id="3.40.50.12780">
    <property type="entry name" value="N-terminal domain of ligase-like"/>
    <property type="match status" value="1"/>
</dbReference>
<evidence type="ECO:0000256" key="4">
    <source>
        <dbReference type="ARBA" id="ARBA00022741"/>
    </source>
</evidence>
<sequence length="635" mass="71247">MAEEQLYHPSKELVENSNIMAFMKKHAIADLDALLKRAEDHNWYWGEQAKELEWFKPYTQILDDSDAPFFKWFADGKFNIVHNCLDRHVKAGRGDRVAYIYEPEPTDQKVERWTYAMLYKEVNKLANALKKLGVVKGDRVMIFMPMIPQLPVAMLACAKLGAIHSVVFSGFSSSSLRDRINDCEAKLLITTDGGYRRGKVVTLKSNADPGLGDCKSIQNVIVFKRAGNPVTMQPGRDHWWHDITANEPDECPTEQLDPESPLYMLYTSGTTGKPKGIVHVHGGYAVGTSSTLRFVFDIKPEKDIWWCAADVGWVTGHSYIVYAPLMLGATSVLYEGAPDTPAPDRWWSIIAREKVTILYTSPTAIRMFMRFGEEFPKKHDLSSLRLLGSVGEPINPEAWRWYRKNIGADKLPIMDTWWQTETGNFMISPLPITPLKAGTATRPLPGVMADVVTGEGNPIKPMENGFGVLLKPWPAMLRTLYKDPARYKDAYWSRFPGKYLMGDSCTRDTDGYFWFRGRADEVLNVAGHRLGTAEIESALVAHAAVAEAAVIGVPDPIKGDVPKAYVSLKVGFEKSDALKEELKKWVSTEIGPIARPDSIEFRDKLPKTRSGKIMRRLLKAEALGKDVGDISTLDE</sequence>
<dbReference type="GO" id="GO:0005524">
    <property type="term" value="F:ATP binding"/>
    <property type="evidence" value="ECO:0007669"/>
    <property type="project" value="UniProtKB-KW"/>
</dbReference>
<dbReference type="PANTHER" id="PTHR24095:SF14">
    <property type="entry name" value="ACETYL-COENZYME A SYNTHETASE 1"/>
    <property type="match status" value="1"/>
</dbReference>
<keyword evidence="6" id="KW-0007">Acetylation</keyword>
<dbReference type="EMBL" id="VGIR01000055">
    <property type="protein sequence ID" value="MBM3332021.1"/>
    <property type="molecule type" value="Genomic_DNA"/>
</dbReference>
<dbReference type="EC" id="6.2.1.1" evidence="2 7"/>
<name>A0A938BQC0_UNCW3</name>
<organism evidence="11 12">
    <name type="scientific">candidate division WOR-3 bacterium</name>
    <dbReference type="NCBI Taxonomy" id="2052148"/>
    <lineage>
        <taxon>Bacteria</taxon>
        <taxon>Bacteria division WOR-3</taxon>
    </lineage>
</organism>
<feature type="domain" description="Acetyl-coenzyme A synthetase N-terminal" evidence="10">
    <location>
        <begin position="38"/>
        <end position="84"/>
    </location>
</feature>
<dbReference type="Pfam" id="PF13193">
    <property type="entry name" value="AMP-binding_C"/>
    <property type="match status" value="1"/>
</dbReference>
<dbReference type="AlphaFoldDB" id="A0A938BQC0"/>
<comment type="similarity">
    <text evidence="1">Belongs to the ATP-dependent AMP-binding enzyme family.</text>
</comment>
<dbReference type="CDD" id="cd05966">
    <property type="entry name" value="ACS"/>
    <property type="match status" value="1"/>
</dbReference>
<evidence type="ECO:0000256" key="7">
    <source>
        <dbReference type="NCBIfam" id="TIGR02188"/>
    </source>
</evidence>
<dbReference type="NCBIfam" id="TIGR02188">
    <property type="entry name" value="Ac_CoA_lig_AcsA"/>
    <property type="match status" value="1"/>
</dbReference>
<dbReference type="Pfam" id="PF00501">
    <property type="entry name" value="AMP-binding"/>
    <property type="match status" value="1"/>
</dbReference>
<accession>A0A938BQC0</accession>
<evidence type="ECO:0000256" key="3">
    <source>
        <dbReference type="ARBA" id="ARBA00022598"/>
    </source>
</evidence>
<dbReference type="PANTHER" id="PTHR24095">
    <property type="entry name" value="ACETYL-COENZYME A SYNTHETASE"/>
    <property type="match status" value="1"/>
</dbReference>
<evidence type="ECO:0000256" key="1">
    <source>
        <dbReference type="ARBA" id="ARBA00006432"/>
    </source>
</evidence>
<proteinExistence type="inferred from homology"/>
<dbReference type="InterPro" id="IPR011904">
    <property type="entry name" value="Ac_CoA_lig"/>
</dbReference>
<dbReference type="Pfam" id="PF16177">
    <property type="entry name" value="ACAS_N"/>
    <property type="match status" value="1"/>
</dbReference>
<dbReference type="InterPro" id="IPR025110">
    <property type="entry name" value="AMP-bd_C"/>
</dbReference>
<dbReference type="GO" id="GO:0016208">
    <property type="term" value="F:AMP binding"/>
    <property type="evidence" value="ECO:0007669"/>
    <property type="project" value="InterPro"/>
</dbReference>
<evidence type="ECO:0000256" key="5">
    <source>
        <dbReference type="ARBA" id="ARBA00022840"/>
    </source>
</evidence>
<protein>
    <recommendedName>
        <fullName evidence="2 7">Acetate--CoA ligase</fullName>
        <ecNumber evidence="2 7">6.2.1.1</ecNumber>
    </recommendedName>
</protein>
<evidence type="ECO:0000256" key="2">
    <source>
        <dbReference type="ARBA" id="ARBA00013275"/>
    </source>
</evidence>
<dbReference type="GO" id="GO:0019427">
    <property type="term" value="P:acetyl-CoA biosynthetic process from acetate"/>
    <property type="evidence" value="ECO:0007669"/>
    <property type="project" value="UniProtKB-UniRule"/>
</dbReference>
<dbReference type="NCBIfam" id="NF001208">
    <property type="entry name" value="PRK00174.1"/>
    <property type="match status" value="1"/>
</dbReference>
<dbReference type="InterPro" id="IPR042099">
    <property type="entry name" value="ANL_N_sf"/>
</dbReference>
<dbReference type="InterPro" id="IPR045851">
    <property type="entry name" value="AMP-bd_C_sf"/>
</dbReference>